<dbReference type="EMBL" id="JAYKXP010000038">
    <property type="protein sequence ID" value="KAK7040160.1"/>
    <property type="molecule type" value="Genomic_DNA"/>
</dbReference>
<dbReference type="InterPro" id="IPR012258">
    <property type="entry name" value="Acyl-CoA_oxidase"/>
</dbReference>
<dbReference type="InterPro" id="IPR036250">
    <property type="entry name" value="AcylCo_DH-like_C"/>
</dbReference>
<dbReference type="GO" id="GO:0033540">
    <property type="term" value="P:fatty acid beta-oxidation using acyl-CoA oxidase"/>
    <property type="evidence" value="ECO:0007669"/>
    <property type="project" value="TreeGrafter"/>
</dbReference>
<dbReference type="InterPro" id="IPR055060">
    <property type="entry name" value="ACOX_C_alpha1"/>
</dbReference>
<comment type="caution">
    <text evidence="2">The sequence shown here is derived from an EMBL/GenBank/DDBJ whole genome shotgun (WGS) entry which is preliminary data.</text>
</comment>
<dbReference type="PANTHER" id="PTHR10909:SF382">
    <property type="entry name" value="ACYL-COENZYME A OXIDASE"/>
    <property type="match status" value="1"/>
</dbReference>
<dbReference type="Gene3D" id="1.20.140.10">
    <property type="entry name" value="Butyryl-CoA Dehydrogenase, subunit A, domain 3"/>
    <property type="match status" value="1"/>
</dbReference>
<gene>
    <name evidence="2" type="ORF">VNI00_009966</name>
</gene>
<dbReference type="InterPro" id="IPR009100">
    <property type="entry name" value="AcylCoA_DH/oxidase_NM_dom_sf"/>
</dbReference>
<dbReference type="GO" id="GO:0005777">
    <property type="term" value="C:peroxisome"/>
    <property type="evidence" value="ECO:0007669"/>
    <property type="project" value="InterPro"/>
</dbReference>
<reference evidence="2 3" key="1">
    <citation type="submission" date="2024-01" db="EMBL/GenBank/DDBJ databases">
        <title>A draft genome for a cacao thread blight-causing isolate of Paramarasmius palmivorus.</title>
        <authorList>
            <person name="Baruah I.K."/>
            <person name="Bukari Y."/>
            <person name="Amoako-Attah I."/>
            <person name="Meinhardt L.W."/>
            <person name="Bailey B.A."/>
            <person name="Cohen S.P."/>
        </authorList>
    </citation>
    <scope>NUCLEOTIDE SEQUENCE [LARGE SCALE GENOMIC DNA]</scope>
    <source>
        <strain evidence="2 3">GH-12</strain>
    </source>
</reference>
<evidence type="ECO:0000259" key="1">
    <source>
        <dbReference type="Pfam" id="PF22924"/>
    </source>
</evidence>
<dbReference type="GO" id="GO:0071949">
    <property type="term" value="F:FAD binding"/>
    <property type="evidence" value="ECO:0007669"/>
    <property type="project" value="InterPro"/>
</dbReference>
<dbReference type="GO" id="GO:0005504">
    <property type="term" value="F:fatty acid binding"/>
    <property type="evidence" value="ECO:0007669"/>
    <property type="project" value="TreeGrafter"/>
</dbReference>
<dbReference type="GO" id="GO:0055088">
    <property type="term" value="P:lipid homeostasis"/>
    <property type="evidence" value="ECO:0007669"/>
    <property type="project" value="TreeGrafter"/>
</dbReference>
<accession>A0AAW0CPP5</accession>
<dbReference type="Gene3D" id="2.40.110.10">
    <property type="entry name" value="Butyryl-CoA Dehydrogenase, subunit A, domain 2"/>
    <property type="match status" value="1"/>
</dbReference>
<sequence>MAGTLAMYDRCREDVVALIEKLLRFEIIGLFCLSEIGHGLDVINMETTATMQADGGFVLETPNKGAAKYMPPTSPCGIPAVAVVFARLIVDQQDRGVKPFIVQMNDGHTMNENVVCQVLPPRGGSCPVKHAITYFNRVHLPNAALLGTLDRDKDQRLAFFKLIHRVPSGAVSMGAAAIIAMRACCYIAGRYSLRRTVTDAFTGKPRAIISFSTQYIPILTAIAQTLVMESFSTFARNLFTEARNDLLRRHVIATIFKASVLQLALPMPIILGDRCGAQGLHEVNQLSAMHADMRGAAIAEGDILVTSIRFGIDIILGRVQPPDTADSTNTSKR</sequence>
<dbReference type="Pfam" id="PF22924">
    <property type="entry name" value="ACOX_C_alpha1"/>
    <property type="match status" value="1"/>
</dbReference>
<dbReference type="InterPro" id="IPR046373">
    <property type="entry name" value="Acyl-CoA_Oxase/DH_mid-dom_sf"/>
</dbReference>
<proteinExistence type="predicted"/>
<dbReference type="SUPFAM" id="SSF47203">
    <property type="entry name" value="Acyl-CoA dehydrogenase C-terminal domain-like"/>
    <property type="match status" value="1"/>
</dbReference>
<organism evidence="2 3">
    <name type="scientific">Paramarasmius palmivorus</name>
    <dbReference type="NCBI Taxonomy" id="297713"/>
    <lineage>
        <taxon>Eukaryota</taxon>
        <taxon>Fungi</taxon>
        <taxon>Dikarya</taxon>
        <taxon>Basidiomycota</taxon>
        <taxon>Agaricomycotina</taxon>
        <taxon>Agaricomycetes</taxon>
        <taxon>Agaricomycetidae</taxon>
        <taxon>Agaricales</taxon>
        <taxon>Marasmiineae</taxon>
        <taxon>Marasmiaceae</taxon>
        <taxon>Paramarasmius</taxon>
    </lineage>
</organism>
<dbReference type="PANTHER" id="PTHR10909">
    <property type="entry name" value="ELECTRON TRANSPORT OXIDOREDUCTASE"/>
    <property type="match status" value="1"/>
</dbReference>
<evidence type="ECO:0000313" key="2">
    <source>
        <dbReference type="EMBL" id="KAK7040160.1"/>
    </source>
</evidence>
<name>A0AAW0CPP5_9AGAR</name>
<keyword evidence="3" id="KW-1185">Reference proteome</keyword>
<protein>
    <recommendedName>
        <fullName evidence="1">Acyl-CoA oxidase C-alpha1 domain-containing protein</fullName>
    </recommendedName>
</protein>
<dbReference type="AlphaFoldDB" id="A0AAW0CPP5"/>
<dbReference type="GO" id="GO:0003997">
    <property type="term" value="F:acyl-CoA oxidase activity"/>
    <property type="evidence" value="ECO:0007669"/>
    <property type="project" value="InterPro"/>
</dbReference>
<dbReference type="Proteomes" id="UP001383192">
    <property type="component" value="Unassembled WGS sequence"/>
</dbReference>
<feature type="domain" description="Acyl-CoA oxidase C-alpha1" evidence="1">
    <location>
        <begin position="172"/>
        <end position="305"/>
    </location>
</feature>
<evidence type="ECO:0000313" key="3">
    <source>
        <dbReference type="Proteomes" id="UP001383192"/>
    </source>
</evidence>
<dbReference type="SUPFAM" id="SSF56645">
    <property type="entry name" value="Acyl-CoA dehydrogenase NM domain-like"/>
    <property type="match status" value="1"/>
</dbReference>